<evidence type="ECO:0000256" key="8">
    <source>
        <dbReference type="ARBA" id="ARBA00023136"/>
    </source>
</evidence>
<protein>
    <submittedName>
        <fullName evidence="9">Trk system potassium uptake protein TrkG</fullName>
    </submittedName>
</protein>
<dbReference type="GO" id="GO:0008324">
    <property type="term" value="F:monoatomic cation transmembrane transporter activity"/>
    <property type="evidence" value="ECO:0007669"/>
    <property type="project" value="InterPro"/>
</dbReference>
<dbReference type="PANTHER" id="PTHR32024:SF2">
    <property type="entry name" value="TRK SYSTEM POTASSIUM UPTAKE PROTEIN TRKG-RELATED"/>
    <property type="match status" value="1"/>
</dbReference>
<comment type="similarity">
    <text evidence="2">Belongs to the TrkH potassium transport family.</text>
</comment>
<gene>
    <name evidence="9" type="primary">trkG_17</name>
    <name evidence="9" type="ORF">SDC9_168374</name>
</gene>
<evidence type="ECO:0000256" key="1">
    <source>
        <dbReference type="ARBA" id="ARBA00004651"/>
    </source>
</evidence>
<comment type="caution">
    <text evidence="9">The sequence shown here is derived from an EMBL/GenBank/DDBJ whole genome shotgun (WGS) entry which is preliminary data.</text>
</comment>
<evidence type="ECO:0000313" key="9">
    <source>
        <dbReference type="EMBL" id="MPN20995.1"/>
    </source>
</evidence>
<keyword evidence="8" id="KW-0472">Membrane</keyword>
<proteinExistence type="inferred from homology"/>
<organism evidence="9">
    <name type="scientific">bioreactor metagenome</name>
    <dbReference type="NCBI Taxonomy" id="1076179"/>
    <lineage>
        <taxon>unclassified sequences</taxon>
        <taxon>metagenomes</taxon>
        <taxon>ecological metagenomes</taxon>
    </lineage>
</organism>
<evidence type="ECO:0000256" key="6">
    <source>
        <dbReference type="ARBA" id="ARBA00022989"/>
    </source>
</evidence>
<sequence>MAIIMVSLLLVSLDNFDFTSTFSGVLACISNIGPGLDAVGPAGNYGALSYFSKCVLSMDMLLGRLEIFPVIVLFSALRRRG</sequence>
<evidence type="ECO:0000256" key="3">
    <source>
        <dbReference type="ARBA" id="ARBA00022448"/>
    </source>
</evidence>
<dbReference type="Pfam" id="PF02386">
    <property type="entry name" value="TrkH"/>
    <property type="match status" value="1"/>
</dbReference>
<evidence type="ECO:0000256" key="2">
    <source>
        <dbReference type="ARBA" id="ARBA00009137"/>
    </source>
</evidence>
<evidence type="ECO:0000256" key="5">
    <source>
        <dbReference type="ARBA" id="ARBA00022692"/>
    </source>
</evidence>
<evidence type="ECO:0000256" key="4">
    <source>
        <dbReference type="ARBA" id="ARBA00022475"/>
    </source>
</evidence>
<evidence type="ECO:0000256" key="7">
    <source>
        <dbReference type="ARBA" id="ARBA00023065"/>
    </source>
</evidence>
<dbReference type="PANTHER" id="PTHR32024">
    <property type="entry name" value="TRK SYSTEM POTASSIUM UPTAKE PROTEIN TRKG-RELATED"/>
    <property type="match status" value="1"/>
</dbReference>
<keyword evidence="4" id="KW-1003">Cell membrane</keyword>
<keyword evidence="3" id="KW-0813">Transport</keyword>
<dbReference type="GO" id="GO:0030001">
    <property type="term" value="P:metal ion transport"/>
    <property type="evidence" value="ECO:0007669"/>
    <property type="project" value="UniProtKB-ARBA"/>
</dbReference>
<name>A0A645G2Z2_9ZZZZ</name>
<dbReference type="AlphaFoldDB" id="A0A645G2Z2"/>
<dbReference type="GO" id="GO:0005886">
    <property type="term" value="C:plasma membrane"/>
    <property type="evidence" value="ECO:0007669"/>
    <property type="project" value="UniProtKB-SubCell"/>
</dbReference>
<keyword evidence="7" id="KW-0406">Ion transport</keyword>
<keyword evidence="6" id="KW-1133">Transmembrane helix</keyword>
<comment type="subcellular location">
    <subcellularLocation>
        <location evidence="1">Cell membrane</location>
        <topology evidence="1">Multi-pass membrane protein</topology>
    </subcellularLocation>
</comment>
<accession>A0A645G2Z2</accession>
<dbReference type="InterPro" id="IPR003445">
    <property type="entry name" value="Cat_transpt"/>
</dbReference>
<dbReference type="EMBL" id="VSSQ01068862">
    <property type="protein sequence ID" value="MPN20995.1"/>
    <property type="molecule type" value="Genomic_DNA"/>
</dbReference>
<reference evidence="9" key="1">
    <citation type="submission" date="2019-08" db="EMBL/GenBank/DDBJ databases">
        <authorList>
            <person name="Kucharzyk K."/>
            <person name="Murdoch R.W."/>
            <person name="Higgins S."/>
            <person name="Loffler F."/>
        </authorList>
    </citation>
    <scope>NUCLEOTIDE SEQUENCE</scope>
</reference>
<keyword evidence="5" id="KW-0812">Transmembrane</keyword>